<evidence type="ECO:0000313" key="5">
    <source>
        <dbReference type="Proteomes" id="UP000693672"/>
    </source>
</evidence>
<keyword evidence="2" id="KW-0813">Transport</keyword>
<evidence type="ECO:0000256" key="1">
    <source>
        <dbReference type="ARBA" id="ARBA00008520"/>
    </source>
</evidence>
<dbReference type="RefSeq" id="WP_218092005.1">
    <property type="nucleotide sequence ID" value="NZ_CAJVAS010000007.1"/>
</dbReference>
<evidence type="ECO:0000256" key="2">
    <source>
        <dbReference type="ARBA" id="ARBA00022448"/>
    </source>
</evidence>
<dbReference type="Pfam" id="PF01547">
    <property type="entry name" value="SBP_bac_1"/>
    <property type="match status" value="1"/>
</dbReference>
<dbReference type="PANTHER" id="PTHR43649:SF12">
    <property type="entry name" value="DIACETYLCHITOBIOSE BINDING PROTEIN DASA"/>
    <property type="match status" value="1"/>
</dbReference>
<dbReference type="GO" id="GO:0055085">
    <property type="term" value="P:transmembrane transport"/>
    <property type="evidence" value="ECO:0007669"/>
    <property type="project" value="InterPro"/>
</dbReference>
<dbReference type="InterPro" id="IPR006059">
    <property type="entry name" value="SBP"/>
</dbReference>
<dbReference type="PROSITE" id="PS01037">
    <property type="entry name" value="SBP_BACTERIAL_1"/>
    <property type="match status" value="1"/>
</dbReference>
<sequence length="439" mass="49293">MSHHYKKMTVAMLAGMIALTGCSSGSKPAEPNKAAPEAELKVSTDPVTLKFYVNVTRLSPVEFQTFFVDPVKKKYPNITLEKIEGDLEKLIVAGEVPDLIFSDNDWHMPLAALDLPADLTDLVSKFKMDLNQFIPETIQAVRNLDSKGKELQGIPFSRNTGALFYNKDIFDKFGVPYPKDDMLWSEVLDLARKLTRQADGVQYIGWDPRFPDHIISPYTQPFVDPKTNKALVDIPMYHKILDLFQANYNIPGVVNGKSYAYAEATFMKEKRLAMEADWVSKLISQLLEAEETGGAPNWDIVTNPTFEDAKGKGRHALADMMVITKPSKHKEQAMQVIQLVTSKESQLLISKFSRIPVLKDPDLVKAFGTESPLLKGKNLAAIFKYSNTPTPPPNKYDKDVQTLIRAMRAELALNKKDINTVLRETQDAADKKIAELMKQ</sequence>
<keyword evidence="5" id="KW-1185">Reference proteome</keyword>
<keyword evidence="3" id="KW-0732">Signal</keyword>
<dbReference type="Proteomes" id="UP000693672">
    <property type="component" value="Unassembled WGS sequence"/>
</dbReference>
<organism evidence="4 5">
    <name type="scientific">Paenibacillus solanacearum</name>
    <dbReference type="NCBI Taxonomy" id="2048548"/>
    <lineage>
        <taxon>Bacteria</taxon>
        <taxon>Bacillati</taxon>
        <taxon>Bacillota</taxon>
        <taxon>Bacilli</taxon>
        <taxon>Bacillales</taxon>
        <taxon>Paenibacillaceae</taxon>
        <taxon>Paenibacillus</taxon>
    </lineage>
</organism>
<accession>A0A916K299</accession>
<evidence type="ECO:0000256" key="3">
    <source>
        <dbReference type="ARBA" id="ARBA00022729"/>
    </source>
</evidence>
<dbReference type="AlphaFoldDB" id="A0A916K299"/>
<dbReference type="InterPro" id="IPR006061">
    <property type="entry name" value="SBP_1_CS"/>
</dbReference>
<evidence type="ECO:0000313" key="4">
    <source>
        <dbReference type="EMBL" id="CAG7619643.1"/>
    </source>
</evidence>
<name>A0A916K299_9BACL</name>
<dbReference type="PANTHER" id="PTHR43649">
    <property type="entry name" value="ARABINOSE-BINDING PROTEIN-RELATED"/>
    <property type="match status" value="1"/>
</dbReference>
<dbReference type="PROSITE" id="PS51257">
    <property type="entry name" value="PROKAR_LIPOPROTEIN"/>
    <property type="match status" value="1"/>
</dbReference>
<dbReference type="EMBL" id="CAJVAS010000007">
    <property type="protein sequence ID" value="CAG7619643.1"/>
    <property type="molecule type" value="Genomic_DNA"/>
</dbReference>
<comment type="similarity">
    <text evidence="1">Belongs to the bacterial solute-binding protein 1 family.</text>
</comment>
<gene>
    <name evidence="4" type="ORF">PAESOLCIP111_02228</name>
</gene>
<comment type="caution">
    <text evidence="4">The sequence shown here is derived from an EMBL/GenBank/DDBJ whole genome shotgun (WGS) entry which is preliminary data.</text>
</comment>
<protein>
    <recommendedName>
        <fullName evidence="6">Extracellular solute-binding protein</fullName>
    </recommendedName>
</protein>
<dbReference type="InterPro" id="IPR050490">
    <property type="entry name" value="Bact_solute-bd_prot1"/>
</dbReference>
<evidence type="ECO:0008006" key="6">
    <source>
        <dbReference type="Google" id="ProtNLM"/>
    </source>
</evidence>
<reference evidence="4" key="1">
    <citation type="submission" date="2021-06" db="EMBL/GenBank/DDBJ databases">
        <authorList>
            <person name="Criscuolo A."/>
        </authorList>
    </citation>
    <scope>NUCLEOTIDE SEQUENCE</scope>
    <source>
        <strain evidence="4">CIP111600</strain>
    </source>
</reference>
<proteinExistence type="inferred from homology"/>